<evidence type="ECO:0000313" key="2">
    <source>
        <dbReference type="Proteomes" id="UP001055072"/>
    </source>
</evidence>
<accession>A0ACB8TXM3</accession>
<organism evidence="1 2">
    <name type="scientific">Irpex rosettiformis</name>
    <dbReference type="NCBI Taxonomy" id="378272"/>
    <lineage>
        <taxon>Eukaryota</taxon>
        <taxon>Fungi</taxon>
        <taxon>Dikarya</taxon>
        <taxon>Basidiomycota</taxon>
        <taxon>Agaricomycotina</taxon>
        <taxon>Agaricomycetes</taxon>
        <taxon>Polyporales</taxon>
        <taxon>Irpicaceae</taxon>
        <taxon>Irpex</taxon>
    </lineage>
</organism>
<protein>
    <submittedName>
        <fullName evidence="1">Uncharacterized protein</fullName>
    </submittedName>
</protein>
<name>A0ACB8TXM3_9APHY</name>
<comment type="caution">
    <text evidence="1">The sequence shown here is derived from an EMBL/GenBank/DDBJ whole genome shotgun (WGS) entry which is preliminary data.</text>
</comment>
<keyword evidence="2" id="KW-1185">Reference proteome</keyword>
<dbReference type="EMBL" id="MU274922">
    <property type="protein sequence ID" value="KAI0086719.1"/>
    <property type="molecule type" value="Genomic_DNA"/>
</dbReference>
<sequence>MFGDHSDQFMDTPNNSSTESDDSSLMGFAPVEVIHVDFYSGTIPSFPLLQARGLIYETIQGEQWLCLGGSVRRLPSNTAAVHFDHVLSPILDSLNNSFRVPIGKLSWIYSQYDQASAAHFTDPKNLSQVDSELIHIITGDLCVLKSMLDQFKDAGHPTLTRVDVNFSISVQGLKDTFGIDSIIQKICAARNQALELIAAACYNLAHVDEQMRAAIRLLYGLRMCIWLFHEEKLEAIMDPNDLYFYTYPILKLCHGNCPIYLP</sequence>
<gene>
    <name evidence="1" type="ORF">BDY19DRAFT_995732</name>
</gene>
<proteinExistence type="predicted"/>
<reference evidence="1" key="1">
    <citation type="journal article" date="2021" name="Environ. Microbiol.">
        <title>Gene family expansions and transcriptome signatures uncover fungal adaptations to wood decay.</title>
        <authorList>
            <person name="Hage H."/>
            <person name="Miyauchi S."/>
            <person name="Viragh M."/>
            <person name="Drula E."/>
            <person name="Min B."/>
            <person name="Chaduli D."/>
            <person name="Navarro D."/>
            <person name="Favel A."/>
            <person name="Norest M."/>
            <person name="Lesage-Meessen L."/>
            <person name="Balint B."/>
            <person name="Merenyi Z."/>
            <person name="de Eugenio L."/>
            <person name="Morin E."/>
            <person name="Martinez A.T."/>
            <person name="Baldrian P."/>
            <person name="Stursova M."/>
            <person name="Martinez M.J."/>
            <person name="Novotny C."/>
            <person name="Magnuson J.K."/>
            <person name="Spatafora J.W."/>
            <person name="Maurice S."/>
            <person name="Pangilinan J."/>
            <person name="Andreopoulos W."/>
            <person name="LaButti K."/>
            <person name="Hundley H."/>
            <person name="Na H."/>
            <person name="Kuo A."/>
            <person name="Barry K."/>
            <person name="Lipzen A."/>
            <person name="Henrissat B."/>
            <person name="Riley R."/>
            <person name="Ahrendt S."/>
            <person name="Nagy L.G."/>
            <person name="Grigoriev I.V."/>
            <person name="Martin F."/>
            <person name="Rosso M.N."/>
        </authorList>
    </citation>
    <scope>NUCLEOTIDE SEQUENCE</scope>
    <source>
        <strain evidence="1">CBS 384.51</strain>
    </source>
</reference>
<evidence type="ECO:0000313" key="1">
    <source>
        <dbReference type="EMBL" id="KAI0086719.1"/>
    </source>
</evidence>
<dbReference type="Proteomes" id="UP001055072">
    <property type="component" value="Unassembled WGS sequence"/>
</dbReference>